<evidence type="ECO:0000256" key="1">
    <source>
        <dbReference type="ARBA" id="ARBA00022679"/>
    </source>
</evidence>
<comment type="similarity">
    <text evidence="4">Belongs to the fabD family.</text>
</comment>
<dbReference type="RefSeq" id="WP_066444947.1">
    <property type="nucleotide sequence ID" value="NZ_JANKBF010000001.1"/>
</dbReference>
<organism evidence="7 8">
    <name type="scientific">Longibaculum muris</name>
    <dbReference type="NCBI Taxonomy" id="1796628"/>
    <lineage>
        <taxon>Bacteria</taxon>
        <taxon>Bacillati</taxon>
        <taxon>Bacillota</taxon>
        <taxon>Erysipelotrichia</taxon>
        <taxon>Erysipelotrichales</taxon>
        <taxon>Coprobacillaceae</taxon>
        <taxon>Longibaculum</taxon>
    </lineage>
</organism>
<dbReference type="InterPro" id="IPR016036">
    <property type="entry name" value="Malonyl_transacylase_ACP-bd"/>
</dbReference>
<feature type="domain" description="Malonyl-CoA:ACP transacylase (MAT)" evidence="6">
    <location>
        <begin position="6"/>
        <end position="303"/>
    </location>
</feature>
<dbReference type="InterPro" id="IPR050858">
    <property type="entry name" value="Mal-CoA-ACP_Trans/PKS_FabD"/>
</dbReference>
<dbReference type="Pfam" id="PF00698">
    <property type="entry name" value="Acyl_transf_1"/>
    <property type="match status" value="1"/>
</dbReference>
<evidence type="ECO:0000256" key="4">
    <source>
        <dbReference type="PIRNR" id="PIRNR000446"/>
    </source>
</evidence>
<reference evidence="7 8" key="1">
    <citation type="submission" date="2019-03" db="EMBL/GenBank/DDBJ databases">
        <title>Genomic Encyclopedia of Type Strains, Phase IV (KMG-IV): sequencing the most valuable type-strain genomes for metagenomic binning, comparative biology and taxonomic classification.</title>
        <authorList>
            <person name="Goeker M."/>
        </authorList>
    </citation>
    <scope>NUCLEOTIDE SEQUENCE [LARGE SCALE GENOMIC DNA]</scope>
    <source>
        <strain evidence="7 8">DSM 29487</strain>
    </source>
</reference>
<dbReference type="Proteomes" id="UP000295515">
    <property type="component" value="Unassembled WGS sequence"/>
</dbReference>
<dbReference type="GeneID" id="98913849"/>
<keyword evidence="1 4" id="KW-0808">Transferase</keyword>
<dbReference type="Gene3D" id="3.40.366.10">
    <property type="entry name" value="Malonyl-Coenzyme A Acyl Carrier Protein, domain 2"/>
    <property type="match status" value="1"/>
</dbReference>
<feature type="active site" evidence="5">
    <location>
        <position position="194"/>
    </location>
</feature>
<comment type="catalytic activity">
    <reaction evidence="3 4">
        <text>holo-[ACP] + malonyl-CoA = malonyl-[ACP] + CoA</text>
        <dbReference type="Rhea" id="RHEA:41792"/>
        <dbReference type="Rhea" id="RHEA-COMP:9623"/>
        <dbReference type="Rhea" id="RHEA-COMP:9685"/>
        <dbReference type="ChEBI" id="CHEBI:57287"/>
        <dbReference type="ChEBI" id="CHEBI:57384"/>
        <dbReference type="ChEBI" id="CHEBI:64479"/>
        <dbReference type="ChEBI" id="CHEBI:78449"/>
        <dbReference type="EC" id="2.3.1.39"/>
    </reaction>
</comment>
<dbReference type="SUPFAM" id="SSF52151">
    <property type="entry name" value="FabD/lysophospholipase-like"/>
    <property type="match status" value="1"/>
</dbReference>
<dbReference type="EC" id="2.3.1.39" evidence="4"/>
<dbReference type="PANTHER" id="PTHR42681">
    <property type="entry name" value="MALONYL-COA-ACYL CARRIER PROTEIN TRANSACYLASE, MITOCHONDRIAL"/>
    <property type="match status" value="1"/>
</dbReference>
<sequence>MKLGFIFAGQGAQYVGMGKELYEQYEVARDVFNQAHIDIDVKKVCFEGPEDILNETSYAQPCLLTTSLAIARVIESYGIYPDYVAGLSLGEYSALTYAGAFDLQDAIAIVRRRGQLMSEALPAGTTSMAAVLAMDASRIEDVIKDIDDVTIANYNCPGQIVITGKKEAVEKASEKLKEAGAKRVIPLKVSGAFHSPLLEDASMKLKAELEKYDIHQPQIPVVYNISGKEEDGNLIDILTKQIKSSVYFYQSLQYMIAHGVEAFVEIGPGKALSAFVKKTDKSIPVYSVDSIESLNQLLGALKDE</sequence>
<dbReference type="InterPro" id="IPR024925">
    <property type="entry name" value="Malonyl_CoA-ACP_transAc"/>
</dbReference>
<keyword evidence="2 4" id="KW-0012">Acyltransferase</keyword>
<dbReference type="GO" id="GO:0006633">
    <property type="term" value="P:fatty acid biosynthetic process"/>
    <property type="evidence" value="ECO:0007669"/>
    <property type="project" value="TreeGrafter"/>
</dbReference>
<dbReference type="NCBIfam" id="TIGR00128">
    <property type="entry name" value="fabD"/>
    <property type="match status" value="1"/>
</dbReference>
<dbReference type="Gene3D" id="3.30.70.250">
    <property type="entry name" value="Malonyl-CoA ACP transacylase, ACP-binding"/>
    <property type="match status" value="1"/>
</dbReference>
<dbReference type="SUPFAM" id="SSF55048">
    <property type="entry name" value="Probable ACP-binding domain of malonyl-CoA ACP transacylase"/>
    <property type="match status" value="1"/>
</dbReference>
<dbReference type="FunFam" id="3.30.70.250:FF:000001">
    <property type="entry name" value="Malonyl CoA-acyl carrier protein transacylase"/>
    <property type="match status" value="1"/>
</dbReference>
<dbReference type="SMART" id="SM00827">
    <property type="entry name" value="PKS_AT"/>
    <property type="match status" value="1"/>
</dbReference>
<dbReference type="GO" id="GO:0005829">
    <property type="term" value="C:cytosol"/>
    <property type="evidence" value="ECO:0007669"/>
    <property type="project" value="TreeGrafter"/>
</dbReference>
<protein>
    <recommendedName>
        <fullName evidence="4">Malonyl CoA-acyl carrier protein transacylase</fullName>
        <ecNumber evidence="4">2.3.1.39</ecNumber>
    </recommendedName>
</protein>
<keyword evidence="8" id="KW-1185">Reference proteome</keyword>
<evidence type="ECO:0000256" key="2">
    <source>
        <dbReference type="ARBA" id="ARBA00023315"/>
    </source>
</evidence>
<dbReference type="InterPro" id="IPR001227">
    <property type="entry name" value="Ac_transferase_dom_sf"/>
</dbReference>
<dbReference type="PIRSF" id="PIRSF000446">
    <property type="entry name" value="Mct"/>
    <property type="match status" value="1"/>
</dbReference>
<evidence type="ECO:0000259" key="6">
    <source>
        <dbReference type="SMART" id="SM00827"/>
    </source>
</evidence>
<proteinExistence type="inferred from homology"/>
<dbReference type="InterPro" id="IPR004410">
    <property type="entry name" value="Malonyl_CoA-ACP_transAc_FabD"/>
</dbReference>
<dbReference type="GO" id="GO:0004314">
    <property type="term" value="F:[acyl-carrier-protein] S-malonyltransferase activity"/>
    <property type="evidence" value="ECO:0007669"/>
    <property type="project" value="UniProtKB-EC"/>
</dbReference>
<comment type="caution">
    <text evidence="7">The sequence shown here is derived from an EMBL/GenBank/DDBJ whole genome shotgun (WGS) entry which is preliminary data.</text>
</comment>
<evidence type="ECO:0000256" key="5">
    <source>
        <dbReference type="PIRSR" id="PIRSR000446-1"/>
    </source>
</evidence>
<dbReference type="EMBL" id="SMCQ01000001">
    <property type="protein sequence ID" value="TCW02721.1"/>
    <property type="molecule type" value="Genomic_DNA"/>
</dbReference>
<dbReference type="InterPro" id="IPR016035">
    <property type="entry name" value="Acyl_Trfase/lysoPLipase"/>
</dbReference>
<gene>
    <name evidence="7" type="ORF">EDD60_10118</name>
</gene>
<dbReference type="InterPro" id="IPR014043">
    <property type="entry name" value="Acyl_transferase_dom"/>
</dbReference>
<accession>A0A4R3ZA47</accession>
<name>A0A4R3ZA47_9FIRM</name>
<evidence type="ECO:0000256" key="3">
    <source>
        <dbReference type="ARBA" id="ARBA00048462"/>
    </source>
</evidence>
<feature type="active site" evidence="5">
    <location>
        <position position="88"/>
    </location>
</feature>
<evidence type="ECO:0000313" key="7">
    <source>
        <dbReference type="EMBL" id="TCW02721.1"/>
    </source>
</evidence>
<dbReference type="PANTHER" id="PTHR42681:SF1">
    <property type="entry name" value="MALONYL-COA-ACYL CARRIER PROTEIN TRANSACYLASE, MITOCHONDRIAL"/>
    <property type="match status" value="1"/>
</dbReference>
<dbReference type="AlphaFoldDB" id="A0A4R3ZA47"/>
<evidence type="ECO:0000313" key="8">
    <source>
        <dbReference type="Proteomes" id="UP000295515"/>
    </source>
</evidence>